<dbReference type="PANTHER" id="PTHR33136">
    <property type="entry name" value="RAPID ALKALINIZATION FACTOR-LIKE"/>
    <property type="match status" value="1"/>
</dbReference>
<keyword evidence="4" id="KW-0372">Hormone</keyword>
<dbReference type="GO" id="GO:0009506">
    <property type="term" value="C:plasmodesma"/>
    <property type="evidence" value="ECO:0007669"/>
    <property type="project" value="TreeGrafter"/>
</dbReference>
<proteinExistence type="inferred from homology"/>
<reference evidence="8 9" key="1">
    <citation type="journal article" date="2024" name="Plant J.">
        <title>Genome sequences and population genomics reveal climatic adaptation and genomic divergence between two closely related sweetgum species.</title>
        <authorList>
            <person name="Xu W.Q."/>
            <person name="Ren C.Q."/>
            <person name="Zhang X.Y."/>
            <person name="Comes H.P."/>
            <person name="Liu X.H."/>
            <person name="Li Y.G."/>
            <person name="Kettle C.J."/>
            <person name="Jalonen R."/>
            <person name="Gaisberger H."/>
            <person name="Ma Y.Z."/>
            <person name="Qiu Y.X."/>
        </authorList>
    </citation>
    <scope>NUCLEOTIDE SEQUENCE [LARGE SCALE GENOMIC DNA]</scope>
    <source>
        <strain evidence="8">Hangzhou</strain>
    </source>
</reference>
<evidence type="ECO:0000256" key="6">
    <source>
        <dbReference type="ARBA" id="ARBA00023157"/>
    </source>
</evidence>
<comment type="subcellular location">
    <subcellularLocation>
        <location evidence="1">Secreted</location>
    </subcellularLocation>
</comment>
<dbReference type="GO" id="GO:0005179">
    <property type="term" value="F:hormone activity"/>
    <property type="evidence" value="ECO:0007669"/>
    <property type="project" value="UniProtKB-KW"/>
</dbReference>
<gene>
    <name evidence="8" type="ORF">L1049_000286</name>
</gene>
<keyword evidence="6" id="KW-1015">Disulfide bond</keyword>
<dbReference type="AlphaFoldDB" id="A0AAP0N8I8"/>
<evidence type="ECO:0008006" key="10">
    <source>
        <dbReference type="Google" id="ProtNLM"/>
    </source>
</evidence>
<evidence type="ECO:0000313" key="8">
    <source>
        <dbReference type="EMBL" id="KAK9268533.1"/>
    </source>
</evidence>
<dbReference type="GO" id="GO:0019722">
    <property type="term" value="P:calcium-mediated signaling"/>
    <property type="evidence" value="ECO:0007669"/>
    <property type="project" value="TreeGrafter"/>
</dbReference>
<dbReference type="PANTHER" id="PTHR33136:SF89">
    <property type="entry name" value="PROTEIN RALF-LIKE 19"/>
    <property type="match status" value="1"/>
</dbReference>
<keyword evidence="3" id="KW-0964">Secreted</keyword>
<sequence>MALRIWLVFLLMALSMVAESSPSFGKTDWGLTSFSNGHGGLRTCNGAVGDCINAEEEMMMDSEMSRRLLAQGKKYISYGALKKNSVPCNRRGASYYNCKKRGKANPYRRGCSKITHCDRTNG</sequence>
<comment type="similarity">
    <text evidence="2">Belongs to the plant rapid alkalinization factor (RALF) family.</text>
</comment>
<dbReference type="GO" id="GO:0005576">
    <property type="term" value="C:extracellular region"/>
    <property type="evidence" value="ECO:0007669"/>
    <property type="project" value="UniProtKB-SubCell"/>
</dbReference>
<evidence type="ECO:0000256" key="4">
    <source>
        <dbReference type="ARBA" id="ARBA00022702"/>
    </source>
</evidence>
<evidence type="ECO:0000256" key="5">
    <source>
        <dbReference type="ARBA" id="ARBA00022729"/>
    </source>
</evidence>
<name>A0AAP0N8I8_LIQFO</name>
<feature type="chain" id="PRO_5043040895" description="Rapid ALkalinization Factor" evidence="7">
    <location>
        <begin position="21"/>
        <end position="122"/>
    </location>
</feature>
<keyword evidence="9" id="KW-1185">Reference proteome</keyword>
<accession>A0AAP0N8I8</accession>
<protein>
    <recommendedName>
        <fullName evidence="10">Rapid ALkalinization Factor</fullName>
    </recommendedName>
</protein>
<dbReference type="InterPro" id="IPR008801">
    <property type="entry name" value="RALF"/>
</dbReference>
<evidence type="ECO:0000256" key="3">
    <source>
        <dbReference type="ARBA" id="ARBA00022525"/>
    </source>
</evidence>
<evidence type="ECO:0000256" key="7">
    <source>
        <dbReference type="SAM" id="SignalP"/>
    </source>
</evidence>
<dbReference type="Pfam" id="PF05498">
    <property type="entry name" value="RALF"/>
    <property type="match status" value="1"/>
</dbReference>
<organism evidence="8 9">
    <name type="scientific">Liquidambar formosana</name>
    <name type="common">Formosan gum</name>
    <dbReference type="NCBI Taxonomy" id="63359"/>
    <lineage>
        <taxon>Eukaryota</taxon>
        <taxon>Viridiplantae</taxon>
        <taxon>Streptophyta</taxon>
        <taxon>Embryophyta</taxon>
        <taxon>Tracheophyta</taxon>
        <taxon>Spermatophyta</taxon>
        <taxon>Magnoliopsida</taxon>
        <taxon>eudicotyledons</taxon>
        <taxon>Gunneridae</taxon>
        <taxon>Pentapetalae</taxon>
        <taxon>Saxifragales</taxon>
        <taxon>Altingiaceae</taxon>
        <taxon>Liquidambar</taxon>
    </lineage>
</organism>
<dbReference type="EMBL" id="JBBPBK010000015">
    <property type="protein sequence ID" value="KAK9268533.1"/>
    <property type="molecule type" value="Genomic_DNA"/>
</dbReference>
<keyword evidence="5 7" id="KW-0732">Signal</keyword>
<evidence type="ECO:0000256" key="1">
    <source>
        <dbReference type="ARBA" id="ARBA00004613"/>
    </source>
</evidence>
<evidence type="ECO:0000256" key="2">
    <source>
        <dbReference type="ARBA" id="ARBA00009178"/>
    </source>
</evidence>
<dbReference type="Proteomes" id="UP001415857">
    <property type="component" value="Unassembled WGS sequence"/>
</dbReference>
<feature type="signal peptide" evidence="7">
    <location>
        <begin position="1"/>
        <end position="20"/>
    </location>
</feature>
<evidence type="ECO:0000313" key="9">
    <source>
        <dbReference type="Proteomes" id="UP001415857"/>
    </source>
</evidence>
<comment type="caution">
    <text evidence="8">The sequence shown here is derived from an EMBL/GenBank/DDBJ whole genome shotgun (WGS) entry which is preliminary data.</text>
</comment>